<protein>
    <submittedName>
        <fullName evidence="1">Uncharacterized protein</fullName>
    </submittedName>
</protein>
<organism evidence="1 2">
    <name type="scientific">Trifolium medium</name>
    <dbReference type="NCBI Taxonomy" id="97028"/>
    <lineage>
        <taxon>Eukaryota</taxon>
        <taxon>Viridiplantae</taxon>
        <taxon>Streptophyta</taxon>
        <taxon>Embryophyta</taxon>
        <taxon>Tracheophyta</taxon>
        <taxon>Spermatophyta</taxon>
        <taxon>Magnoliopsida</taxon>
        <taxon>eudicotyledons</taxon>
        <taxon>Gunneridae</taxon>
        <taxon>Pentapetalae</taxon>
        <taxon>rosids</taxon>
        <taxon>fabids</taxon>
        <taxon>Fabales</taxon>
        <taxon>Fabaceae</taxon>
        <taxon>Papilionoideae</taxon>
        <taxon>50 kb inversion clade</taxon>
        <taxon>NPAAA clade</taxon>
        <taxon>Hologalegina</taxon>
        <taxon>IRL clade</taxon>
        <taxon>Trifolieae</taxon>
        <taxon>Trifolium</taxon>
    </lineage>
</organism>
<evidence type="ECO:0000313" key="2">
    <source>
        <dbReference type="Proteomes" id="UP000265520"/>
    </source>
</evidence>
<accession>A0A392RM22</accession>
<name>A0A392RM22_9FABA</name>
<sequence length="44" mass="5198">NEINLELDNVQNGDLNELMVFQENLRSWIKEVNKIVEVSLLKKK</sequence>
<dbReference type="Proteomes" id="UP000265520">
    <property type="component" value="Unassembled WGS sequence"/>
</dbReference>
<proteinExistence type="predicted"/>
<comment type="caution">
    <text evidence="1">The sequence shown here is derived from an EMBL/GenBank/DDBJ whole genome shotgun (WGS) entry which is preliminary data.</text>
</comment>
<dbReference type="AlphaFoldDB" id="A0A392RM22"/>
<keyword evidence="2" id="KW-1185">Reference proteome</keyword>
<dbReference type="EMBL" id="LXQA010235394">
    <property type="protein sequence ID" value="MCI36595.1"/>
    <property type="molecule type" value="Genomic_DNA"/>
</dbReference>
<evidence type="ECO:0000313" key="1">
    <source>
        <dbReference type="EMBL" id="MCI36595.1"/>
    </source>
</evidence>
<reference evidence="1 2" key="1">
    <citation type="journal article" date="2018" name="Front. Plant Sci.">
        <title>Red Clover (Trifolium pratense) and Zigzag Clover (T. medium) - A Picture of Genomic Similarities and Differences.</title>
        <authorList>
            <person name="Dluhosova J."/>
            <person name="Istvanek J."/>
            <person name="Nedelnik J."/>
            <person name="Repkova J."/>
        </authorList>
    </citation>
    <scope>NUCLEOTIDE SEQUENCE [LARGE SCALE GENOMIC DNA]</scope>
    <source>
        <strain evidence="2">cv. 10/8</strain>
        <tissue evidence="1">Leaf</tissue>
    </source>
</reference>
<feature type="non-terminal residue" evidence="1">
    <location>
        <position position="1"/>
    </location>
</feature>